<reference evidence="1" key="1">
    <citation type="submission" date="2021-04" db="EMBL/GenBank/DDBJ databases">
        <title>Genomes of microviruses identified in yellow-bellied marmot fecal samples.</title>
        <authorList>
            <person name="Varsani A."/>
            <person name="Kraberger S."/>
            <person name="Chatterjee A."/>
            <person name="Richet C."/>
            <person name="Fontenele R.S."/>
            <person name="Schmidlin K."/>
            <person name="Blumstein D.T."/>
        </authorList>
    </citation>
    <scope>NUCLEOTIDE SEQUENCE</scope>
    <source>
        <strain evidence="1">Mar44</strain>
    </source>
</reference>
<proteinExistence type="predicted"/>
<organism evidence="1">
    <name type="scientific">Microvirus mar44</name>
    <dbReference type="NCBI Taxonomy" id="2851179"/>
    <lineage>
        <taxon>Viruses</taxon>
        <taxon>Monodnaviria</taxon>
        <taxon>Sangervirae</taxon>
        <taxon>Phixviricota</taxon>
        <taxon>Malgrandaviricetes</taxon>
        <taxon>Petitvirales</taxon>
        <taxon>Microviridae</taxon>
    </lineage>
</organism>
<protein>
    <submittedName>
        <fullName evidence="1">Uncharacterized protein</fullName>
    </submittedName>
</protein>
<sequence length="146" mass="15849">MYSTMGTQRTNLSVRLELQPLSASVTRVTVHSMLQLNALDAKRFSSLLLDQMRVDDAGVFPLDDGSTLLVFGGDGADVSCSAIPVSDRDIFFDVDVELSDGKIYSMSVGLDQSTDDRRDFVLGCTRYIVLRGEASVEVDGDGTEEA</sequence>
<accession>A0A8F5RB11</accession>
<dbReference type="EMBL" id="MZ089790">
    <property type="protein sequence ID" value="QXN75220.1"/>
    <property type="molecule type" value="Genomic_DNA"/>
</dbReference>
<name>A0A8F5RB11_9VIRU</name>
<evidence type="ECO:0000313" key="1">
    <source>
        <dbReference type="EMBL" id="QXN75220.1"/>
    </source>
</evidence>